<reference evidence="1" key="1">
    <citation type="submission" date="2022-04" db="EMBL/GenBank/DDBJ databases">
        <title>Jade perch genome.</title>
        <authorList>
            <person name="Chao B."/>
        </authorList>
    </citation>
    <scope>NUCLEOTIDE SEQUENCE</scope>
    <source>
        <strain evidence="1">CB-2022</strain>
    </source>
</reference>
<protein>
    <submittedName>
        <fullName evidence="1">Uncharacterized protein</fullName>
    </submittedName>
</protein>
<evidence type="ECO:0000313" key="2">
    <source>
        <dbReference type="Proteomes" id="UP000831701"/>
    </source>
</evidence>
<organism evidence="1 2">
    <name type="scientific">Scortum barcoo</name>
    <name type="common">barcoo grunter</name>
    <dbReference type="NCBI Taxonomy" id="214431"/>
    <lineage>
        <taxon>Eukaryota</taxon>
        <taxon>Metazoa</taxon>
        <taxon>Chordata</taxon>
        <taxon>Craniata</taxon>
        <taxon>Vertebrata</taxon>
        <taxon>Euteleostomi</taxon>
        <taxon>Actinopterygii</taxon>
        <taxon>Neopterygii</taxon>
        <taxon>Teleostei</taxon>
        <taxon>Neoteleostei</taxon>
        <taxon>Acanthomorphata</taxon>
        <taxon>Eupercaria</taxon>
        <taxon>Centrarchiformes</taxon>
        <taxon>Terapontoidei</taxon>
        <taxon>Terapontidae</taxon>
        <taxon>Scortum</taxon>
    </lineage>
</organism>
<gene>
    <name evidence="1" type="ORF">L3Q82_023175</name>
</gene>
<sequence length="889" mass="97650">DPSVTQVTQSAPPGGLEEYNPFTDGRTSAPGNAPKSTPAPSQNTQPAIMKPTEEPPAYSQQQTQDQARAQAELLRRQEELEKKAAELDRRERELQSHGAAGGRKNNWPPLPEKFPVGPCFYHDIAVDIPIEFQKTVKIMYNLWMFHAGTLFVNMFGCLAWFCVDASRGVDFGLAMLWFLLFTPCSFVCWYRPLYGAFRSDSSFRFFVFFFVYICQFGVHVLQTIGITGWGTCGWIAALTGLNTSIPVGIIMLLIAALFTALSVGSLIMFKKVHALYRTTGASFEKAQQEFATGVMSNKTVQTAAANAAANAASNAARSEQADQTLPLLNLLLDLIAGGGDLSLCRQYSTQEGRQRSSNRRVEGPAQMLWKHRLKMEIQATPPSTNVPAARNNMAACQKPLAGHFSKCPSIGPAAHSPCPNAKAAAVEAERRPARSSSGHPKQLQGAKAASLSHGSPTEKAHLKDTEAQDAKYSLMMETRSHWDTCETEIRYDIKGILERLNAGEVVIGDGGFVFALEKRGYVKAGPWTPEAAVTHPEAVRQLHREFLRAGSNVMQTFTFYASDDKLENRGQNLRISGAQINEAACDLAREVANEGDALVAGGVSQTPSYLSCKSEAEVKAIFKKQLGVFMKKNVDFLIAEYFEHVEEAEWAVQVLKTSGKPVAASLCIGPEGDMHGVSPGECAVRLVKAGAQIVGVNCHFDPMTCVKAVEMMKKGVEKAGLKAHYMVQPLAFHTPDCNCQGFIDLPEFPFALEPRILTRWDMHKYAREAYKVGIRFIGGCCGFEPYHIRAVTEELAPERGIVAPGSEKHGMWGAGLEMHTKPWVRARSRREYWENIMPASGRPKCPSTSTPEGWGVTKGHADLLQHKEATSTQEMKHVLEMQKKAKSSA</sequence>
<comment type="caution">
    <text evidence="1">The sequence shown here is derived from an EMBL/GenBank/DDBJ whole genome shotgun (WGS) entry which is preliminary data.</text>
</comment>
<feature type="non-terminal residue" evidence="1">
    <location>
        <position position="1"/>
    </location>
</feature>
<proteinExistence type="predicted"/>
<accession>A0ACB8WY99</accession>
<name>A0ACB8WY99_9TELE</name>
<evidence type="ECO:0000313" key="1">
    <source>
        <dbReference type="EMBL" id="KAI3372711.1"/>
    </source>
</evidence>
<dbReference type="EMBL" id="CM041535">
    <property type="protein sequence ID" value="KAI3372711.1"/>
    <property type="molecule type" value="Genomic_DNA"/>
</dbReference>
<keyword evidence="2" id="KW-1185">Reference proteome</keyword>
<dbReference type="Proteomes" id="UP000831701">
    <property type="component" value="Chromosome 5"/>
</dbReference>